<feature type="transmembrane region" description="Helical" evidence="2">
    <location>
        <begin position="14"/>
        <end position="39"/>
    </location>
</feature>
<evidence type="ECO:0000259" key="3">
    <source>
        <dbReference type="Pfam" id="PF03816"/>
    </source>
</evidence>
<evidence type="ECO:0000256" key="1">
    <source>
        <dbReference type="ARBA" id="ARBA00006068"/>
    </source>
</evidence>
<sequence>MDPREDGLSSGARLALYLARCVIALGSVFVLTFTAYAYVTYRDVNADVVTTDVIPPEVQKAGPKPLDGAQDILLVGMDSRTDTYGNPLPKQVMDMLHGGINDGERNTDTMILVHIPTDGRRAVAISFPRDSWVNINGGFGNHKLNSAFVYKFNDVMKEQKNVPQKQAEDKAKQEGRKNLISTIEQLIGNAVTIDRYAEVNFGSFYEITNAIGGVEVCLNKAVDEEKSGAHFPAGTQSIAGADALSFVRQRYDLPNGDFDRIVRQQVFIGALARKVLSTGTLTDMSRLNDLTTAIKKSVVLSSGWDITTFAQQMSGLSSGNIDFYTIPTVGPAKIGGADVIKVDPKAVHDFVAGLTKDEHPPATSSSTPAT</sequence>
<evidence type="ECO:0000313" key="5">
    <source>
        <dbReference type="Proteomes" id="UP001597045"/>
    </source>
</evidence>
<keyword evidence="2" id="KW-0812">Transmembrane</keyword>
<evidence type="ECO:0000256" key="2">
    <source>
        <dbReference type="SAM" id="Phobius"/>
    </source>
</evidence>
<dbReference type="PANTHER" id="PTHR33392:SF6">
    <property type="entry name" value="POLYISOPRENYL-TEICHOIC ACID--PEPTIDOGLYCAN TEICHOIC ACID TRANSFERASE TAGU"/>
    <property type="match status" value="1"/>
</dbReference>
<evidence type="ECO:0000313" key="4">
    <source>
        <dbReference type="EMBL" id="MFD1045981.1"/>
    </source>
</evidence>
<comment type="similarity">
    <text evidence="1">Belongs to the LytR/CpsA/Psr (LCP) family.</text>
</comment>
<feature type="non-terminal residue" evidence="4">
    <location>
        <position position="370"/>
    </location>
</feature>
<dbReference type="Gene3D" id="3.40.630.190">
    <property type="entry name" value="LCP protein"/>
    <property type="match status" value="1"/>
</dbReference>
<protein>
    <submittedName>
        <fullName evidence="4">LCP family protein</fullName>
    </submittedName>
</protein>
<organism evidence="4 5">
    <name type="scientific">Kibdelosporangium lantanae</name>
    <dbReference type="NCBI Taxonomy" id="1497396"/>
    <lineage>
        <taxon>Bacteria</taxon>
        <taxon>Bacillati</taxon>
        <taxon>Actinomycetota</taxon>
        <taxon>Actinomycetes</taxon>
        <taxon>Pseudonocardiales</taxon>
        <taxon>Pseudonocardiaceae</taxon>
        <taxon>Kibdelosporangium</taxon>
    </lineage>
</organism>
<dbReference type="InterPro" id="IPR004474">
    <property type="entry name" value="LytR_CpsA_psr"/>
</dbReference>
<gene>
    <name evidence="4" type="ORF">ACFQ1S_10610</name>
</gene>
<feature type="domain" description="Cell envelope-related transcriptional attenuator" evidence="3">
    <location>
        <begin position="106"/>
        <end position="276"/>
    </location>
</feature>
<keyword evidence="2" id="KW-0472">Membrane</keyword>
<dbReference type="NCBIfam" id="TIGR00350">
    <property type="entry name" value="lytR_cpsA_psr"/>
    <property type="match status" value="1"/>
</dbReference>
<comment type="caution">
    <text evidence="4">The sequence shown here is derived from an EMBL/GenBank/DDBJ whole genome shotgun (WGS) entry which is preliminary data.</text>
</comment>
<keyword evidence="2" id="KW-1133">Transmembrane helix</keyword>
<dbReference type="PANTHER" id="PTHR33392">
    <property type="entry name" value="POLYISOPRENYL-TEICHOIC ACID--PEPTIDOGLYCAN TEICHOIC ACID TRANSFERASE TAGU"/>
    <property type="match status" value="1"/>
</dbReference>
<dbReference type="Pfam" id="PF03816">
    <property type="entry name" value="LytR_cpsA_psr"/>
    <property type="match status" value="1"/>
</dbReference>
<name>A0ABW3M5S8_9PSEU</name>
<dbReference type="InterPro" id="IPR050922">
    <property type="entry name" value="LytR/CpsA/Psr_CW_biosynth"/>
</dbReference>
<dbReference type="EMBL" id="JBHTIS010000475">
    <property type="protein sequence ID" value="MFD1045981.1"/>
    <property type="molecule type" value="Genomic_DNA"/>
</dbReference>
<reference evidence="5" key="1">
    <citation type="journal article" date="2019" name="Int. J. Syst. Evol. Microbiol.">
        <title>The Global Catalogue of Microorganisms (GCM) 10K type strain sequencing project: providing services to taxonomists for standard genome sequencing and annotation.</title>
        <authorList>
            <consortium name="The Broad Institute Genomics Platform"/>
            <consortium name="The Broad Institute Genome Sequencing Center for Infectious Disease"/>
            <person name="Wu L."/>
            <person name="Ma J."/>
        </authorList>
    </citation>
    <scope>NUCLEOTIDE SEQUENCE [LARGE SCALE GENOMIC DNA]</scope>
    <source>
        <strain evidence="5">JCM 31486</strain>
    </source>
</reference>
<dbReference type="Proteomes" id="UP001597045">
    <property type="component" value="Unassembled WGS sequence"/>
</dbReference>
<accession>A0ABW3M5S8</accession>
<proteinExistence type="inferred from homology"/>
<keyword evidence="5" id="KW-1185">Reference proteome</keyword>